<reference evidence="9 10" key="1">
    <citation type="submission" date="2017-02" db="EMBL/GenBank/DDBJ databases">
        <authorList>
            <person name="Peterson S.W."/>
        </authorList>
    </citation>
    <scope>NUCLEOTIDE SEQUENCE [LARGE SCALE GENOMIC DNA]</scope>
    <source>
        <strain evidence="9 10">ATCC BAA-909</strain>
    </source>
</reference>
<comment type="subcellular location">
    <subcellularLocation>
        <location evidence="1">Bacterial flagellum</location>
    </subcellularLocation>
    <subcellularLocation>
        <location evidence="6">Periplasm</location>
    </subcellularLocation>
    <subcellularLocation>
        <location evidence="6">Periplasmic flagellum</location>
    </subcellularLocation>
</comment>
<dbReference type="GO" id="GO:0055040">
    <property type="term" value="C:periplasmic flagellum"/>
    <property type="evidence" value="ECO:0007669"/>
    <property type="project" value="UniProtKB-SubCell"/>
</dbReference>
<sequence>MADISIPGVSDKYKTNDFIEALIKKERLPLTREQESLDRYKEQQNAWNGMSQKMTALRTNTKTLYSFDNPFNNKISTSTDENAITATPGREAAYGQIKIDVVKPATADRFLSEELDKDFSIPKGKYSFQVADKTISFNWKGGKVSEFVNSLNKRGSNTIKASIVGVSNNKQSLLLESLKTGDENTLIFKDDALSFALKHGIIAKTKADFQEIGTSLEDFYSPQDEFPVPAVEQSGMPEITSKEVEWDSEENRYILPPRSGLELQLNDEILENPNNRIEFTYSTFETQDITDELNLIRTTRPELQEAGKVTYEDVTVFNDKTQVELPPVPPTLLTPITGETDFYARTADGKETQIKTASLAVDEETGEKTVQVDLKNYPDIQSIVIRNRNTGEAAAVSKFTVYDSKKDLGYEAVHPVSTAGDAIIKYEGITVNRPTNKIDDVIPHVTLNVFNSTEKTATIDIKPDKESAKDALIQFVGTYNQVLAEMNILSENKPEIISELDYLSSDEQESAQKRLGMFFGDSSLRSGKSSLQSIVSGSYRWSENATITMLNQLGISTRATGSSGGYSASQLRGYLEINEKQLDKALENDLDQIKNIFGYDSDGDLIVDTGIAYQLDRQLGSWVQSGGIIANKNATLKTRIKSSETKIATLERQIDNKEAQLRSKYGQMEGTLNSLNAQSNTISNFANNGKQ</sequence>
<evidence type="ECO:0000256" key="4">
    <source>
        <dbReference type="ARBA" id="ARBA00023054"/>
    </source>
</evidence>
<dbReference type="PANTHER" id="PTHR30288">
    <property type="entry name" value="FLAGELLAR CAP/ASSEMBLY PROTEIN FLID"/>
    <property type="match status" value="1"/>
</dbReference>
<evidence type="ECO:0000259" key="8">
    <source>
        <dbReference type="Pfam" id="PF07195"/>
    </source>
</evidence>
<protein>
    <recommendedName>
        <fullName evidence="6">Flagellar hook-associated protein 2</fullName>
        <shortName evidence="6">HAP2</shortName>
    </recommendedName>
    <alternativeName>
        <fullName evidence="6">Flagellar cap protein</fullName>
    </alternativeName>
</protein>
<dbReference type="EMBL" id="FUXC01000001">
    <property type="protein sequence ID" value="SJZ39927.1"/>
    <property type="molecule type" value="Genomic_DNA"/>
</dbReference>
<dbReference type="GeneID" id="303366362"/>
<keyword evidence="9" id="KW-0969">Cilium</keyword>
<keyword evidence="4 6" id="KW-0175">Coiled coil</keyword>
<feature type="coiled-coil region" evidence="6">
    <location>
        <begin position="633"/>
        <end position="667"/>
    </location>
</feature>
<dbReference type="STRING" id="225004.SAMN02745152_00082"/>
<feature type="domain" description="Flagellar hook-associated protein 2 C-terminal" evidence="8">
    <location>
        <begin position="419"/>
        <end position="677"/>
    </location>
</feature>
<dbReference type="GO" id="GO:0071973">
    <property type="term" value="P:bacterial-type flagellum-dependent cell motility"/>
    <property type="evidence" value="ECO:0007669"/>
    <property type="project" value="TreeGrafter"/>
</dbReference>
<accession>A0A1T4KC32</accession>
<dbReference type="InterPro" id="IPR003481">
    <property type="entry name" value="FliD_N"/>
</dbReference>
<evidence type="ECO:0000259" key="7">
    <source>
        <dbReference type="Pfam" id="PF02465"/>
    </source>
</evidence>
<proteinExistence type="inferred from homology"/>
<dbReference type="AlphaFoldDB" id="A0A1T4KC32"/>
<keyword evidence="10" id="KW-1185">Reference proteome</keyword>
<dbReference type="PANTHER" id="PTHR30288:SF0">
    <property type="entry name" value="FLAGELLAR HOOK-ASSOCIATED PROTEIN 2"/>
    <property type="match status" value="1"/>
</dbReference>
<gene>
    <name evidence="9" type="ORF">SAMN02745152_00082</name>
</gene>
<comment type="subunit">
    <text evidence="3 6">Homopentamer.</text>
</comment>
<comment type="similarity">
    <text evidence="2 6">Belongs to the FliD family.</text>
</comment>
<comment type="function">
    <text evidence="6">Required for morphogenesis and for the elongation of the flagellar filament by facilitating polymerization of the flagellin monomers at the tip of growing filament. Forms a capping structure, which prevents flagellin subunits (transported through the central channel of the flagellum) from leaking out without polymerization at the distal end.</text>
</comment>
<dbReference type="NCBIfam" id="NF005188">
    <property type="entry name" value="PRK06664.1"/>
    <property type="match status" value="1"/>
</dbReference>
<keyword evidence="6" id="KW-0574">Periplasm</keyword>
<feature type="domain" description="Flagellar hook-associated protein 2 N-terminal" evidence="7">
    <location>
        <begin position="13"/>
        <end position="108"/>
    </location>
</feature>
<evidence type="ECO:0000256" key="1">
    <source>
        <dbReference type="ARBA" id="ARBA00004365"/>
    </source>
</evidence>
<keyword evidence="9" id="KW-0282">Flagellum</keyword>
<dbReference type="RefSeq" id="WP_078929744.1">
    <property type="nucleotide sequence ID" value="NZ_FUXC01000001.1"/>
</dbReference>
<evidence type="ECO:0000256" key="5">
    <source>
        <dbReference type="ARBA" id="ARBA00023143"/>
    </source>
</evidence>
<dbReference type="InterPro" id="IPR010809">
    <property type="entry name" value="FliD_C"/>
</dbReference>
<evidence type="ECO:0000313" key="9">
    <source>
        <dbReference type="EMBL" id="SJZ39927.1"/>
    </source>
</evidence>
<dbReference type="InterPro" id="IPR040026">
    <property type="entry name" value="FliD"/>
</dbReference>
<evidence type="ECO:0000256" key="2">
    <source>
        <dbReference type="ARBA" id="ARBA00009764"/>
    </source>
</evidence>
<dbReference type="GO" id="GO:0007155">
    <property type="term" value="P:cell adhesion"/>
    <property type="evidence" value="ECO:0007669"/>
    <property type="project" value="InterPro"/>
</dbReference>
<evidence type="ECO:0000256" key="3">
    <source>
        <dbReference type="ARBA" id="ARBA00011255"/>
    </source>
</evidence>
<keyword evidence="5 6" id="KW-0975">Bacterial flagellum</keyword>
<keyword evidence="9" id="KW-0966">Cell projection</keyword>
<dbReference type="OrthoDB" id="349896at2"/>
<dbReference type="GO" id="GO:0009424">
    <property type="term" value="C:bacterial-type flagellum hook"/>
    <property type="evidence" value="ECO:0007669"/>
    <property type="project" value="UniProtKB-UniRule"/>
</dbReference>
<dbReference type="Pfam" id="PF07195">
    <property type="entry name" value="FliD_C"/>
    <property type="match status" value="1"/>
</dbReference>
<evidence type="ECO:0000313" key="10">
    <source>
        <dbReference type="Proteomes" id="UP000190395"/>
    </source>
</evidence>
<name>A0A1T4KC32_9SPIR</name>
<dbReference type="GO" id="GO:0009421">
    <property type="term" value="C:bacterial-type flagellum filament cap"/>
    <property type="evidence" value="ECO:0007669"/>
    <property type="project" value="InterPro"/>
</dbReference>
<evidence type="ECO:0000256" key="6">
    <source>
        <dbReference type="RuleBase" id="RU362066"/>
    </source>
</evidence>
<organism evidence="9 10">
    <name type="scientific">Treponema berlinense</name>
    <dbReference type="NCBI Taxonomy" id="225004"/>
    <lineage>
        <taxon>Bacteria</taxon>
        <taxon>Pseudomonadati</taxon>
        <taxon>Spirochaetota</taxon>
        <taxon>Spirochaetia</taxon>
        <taxon>Spirochaetales</taxon>
        <taxon>Treponemataceae</taxon>
        <taxon>Treponema</taxon>
    </lineage>
</organism>
<dbReference type="Pfam" id="PF02465">
    <property type="entry name" value="FliD_N"/>
    <property type="match status" value="1"/>
</dbReference>
<dbReference type="Proteomes" id="UP000190395">
    <property type="component" value="Unassembled WGS sequence"/>
</dbReference>